<dbReference type="STRING" id="335541.Swol_0405"/>
<gene>
    <name evidence="4" type="ordered locus">Swol_0405</name>
</gene>
<dbReference type="KEGG" id="swo:Swol_0405"/>
<reference evidence="5" key="1">
    <citation type="journal article" date="2010" name="Environ. Microbiol.">
        <title>The genome of Syntrophomonas wolfei: new insights into syntrophic metabolism and biohydrogen production.</title>
        <authorList>
            <person name="Sieber J.R."/>
            <person name="Sims D.R."/>
            <person name="Han C."/>
            <person name="Kim E."/>
            <person name="Lykidis A."/>
            <person name="Lapidus A.L."/>
            <person name="McDonnald E."/>
            <person name="Rohlin L."/>
            <person name="Culley D.E."/>
            <person name="Gunsalus R."/>
            <person name="McInerney M.J."/>
        </authorList>
    </citation>
    <scope>NUCLEOTIDE SEQUENCE [LARGE SCALE GENOMIC DNA]</scope>
    <source>
        <strain evidence="5">DSM 2245B / Goettingen</strain>
    </source>
</reference>
<dbReference type="CDD" id="cd13585">
    <property type="entry name" value="PBP2_TMBP_like"/>
    <property type="match status" value="1"/>
</dbReference>
<dbReference type="PANTHER" id="PTHR43649">
    <property type="entry name" value="ARABINOSE-BINDING PROTEIN-RELATED"/>
    <property type="match status" value="1"/>
</dbReference>
<protein>
    <submittedName>
        <fullName evidence="4">ABC-type sugar transport system periplasmic component-like protein</fullName>
    </submittedName>
</protein>
<dbReference type="EMBL" id="CP000448">
    <property type="protein sequence ID" value="ABI67743.1"/>
    <property type="molecule type" value="Genomic_DNA"/>
</dbReference>
<keyword evidence="5" id="KW-1185">Reference proteome</keyword>
<dbReference type="OrthoDB" id="41208at2"/>
<dbReference type="Gene3D" id="3.40.190.10">
    <property type="entry name" value="Periplasmic binding protein-like II"/>
    <property type="match status" value="1"/>
</dbReference>
<keyword evidence="2" id="KW-0813">Transport</keyword>
<keyword evidence="4" id="KW-0762">Sugar transport</keyword>
<keyword evidence="3" id="KW-0732">Signal</keyword>
<evidence type="ECO:0000256" key="3">
    <source>
        <dbReference type="ARBA" id="ARBA00022729"/>
    </source>
</evidence>
<proteinExistence type="inferred from homology"/>
<evidence type="ECO:0000313" key="5">
    <source>
        <dbReference type="Proteomes" id="UP000001968"/>
    </source>
</evidence>
<dbReference type="AlphaFoldDB" id="Q0AZW1"/>
<dbReference type="SUPFAM" id="SSF53850">
    <property type="entry name" value="Periplasmic binding protein-like II"/>
    <property type="match status" value="1"/>
</dbReference>
<dbReference type="InterPro" id="IPR050490">
    <property type="entry name" value="Bact_solute-bd_prot1"/>
</dbReference>
<sequence>MSKSNKKIVVLMLILSLLMGIIAGCGTSADKDAATEVITVKFSYPPYGYDSKLEDPFWKKYIAAFEKENPNIKIEMTVESWNNLYTKWNQYFESGDTPDIGYNDGARAVQYGVNGKIQPINDVIKDLGGEAVFTPIAGSFKQGDTWYAVPNCAASPVLAYRKDLLKAAGFNEPPKNWDELVSMSKALTKDGVYGLGMFTSDSGLTRQIMMGFMKAAGGKVIDEKGNVVINSPENLSAVKFMSDLVTVHKVVPPSAKDWKYGDDVNALGVGKIAMDIMWGGYGTLLAEMFPDVYQNIGFVKMPDGPSGHSGSFSGAGGFFLFKNAKHPEEAKKFIKYMCRPEISKEWCQISGNVSPFLSIAKDTELMQMEWYKAVSDQSFTAVALDFESGYIPGTEILYEENRYAKLVVDVMLGKMTAEESLKKFHQDAVAAIENAKKH</sequence>
<dbReference type="eggNOG" id="COG1653">
    <property type="taxonomic scope" value="Bacteria"/>
</dbReference>
<dbReference type="RefSeq" id="WP_011639851.1">
    <property type="nucleotide sequence ID" value="NC_008346.1"/>
</dbReference>
<dbReference type="PROSITE" id="PS51257">
    <property type="entry name" value="PROKAR_LIPOPROTEIN"/>
    <property type="match status" value="1"/>
</dbReference>
<accession>Q0AZW1</accession>
<dbReference type="Pfam" id="PF01547">
    <property type="entry name" value="SBP_bac_1"/>
    <property type="match status" value="1"/>
</dbReference>
<organism evidence="4 5">
    <name type="scientific">Syntrophomonas wolfei subsp. wolfei (strain DSM 2245B / Goettingen)</name>
    <dbReference type="NCBI Taxonomy" id="335541"/>
    <lineage>
        <taxon>Bacteria</taxon>
        <taxon>Bacillati</taxon>
        <taxon>Bacillota</taxon>
        <taxon>Clostridia</taxon>
        <taxon>Eubacteriales</taxon>
        <taxon>Syntrophomonadaceae</taxon>
        <taxon>Syntrophomonas</taxon>
    </lineage>
</organism>
<evidence type="ECO:0000313" key="4">
    <source>
        <dbReference type="EMBL" id="ABI67743.1"/>
    </source>
</evidence>
<name>Q0AZW1_SYNWW</name>
<dbReference type="InterPro" id="IPR006059">
    <property type="entry name" value="SBP"/>
</dbReference>
<evidence type="ECO:0000256" key="1">
    <source>
        <dbReference type="ARBA" id="ARBA00008520"/>
    </source>
</evidence>
<evidence type="ECO:0000256" key="2">
    <source>
        <dbReference type="ARBA" id="ARBA00022448"/>
    </source>
</evidence>
<dbReference type="Proteomes" id="UP000001968">
    <property type="component" value="Chromosome"/>
</dbReference>
<comment type="similarity">
    <text evidence="1">Belongs to the bacterial solute-binding protein 1 family.</text>
</comment>
<dbReference type="PANTHER" id="PTHR43649:SF34">
    <property type="entry name" value="ABC TRANSPORTER PERIPLASMIC-BINDING PROTEIN YCJN-RELATED"/>
    <property type="match status" value="1"/>
</dbReference>
<dbReference type="HOGENOM" id="CLU_031285_10_1_9"/>